<reference evidence="5 6" key="1">
    <citation type="submission" date="2018-04" db="EMBL/GenBank/DDBJ databases">
        <title>Pedobacter chongqingensis sp. nov., isolated from a rottenly hemp rope.</title>
        <authorList>
            <person name="Cai Y."/>
        </authorList>
    </citation>
    <scope>NUCLEOTIDE SEQUENCE [LARGE SCALE GENOMIC DNA]</scope>
    <source>
        <strain evidence="5 6">FJ4-8</strain>
    </source>
</reference>
<dbReference type="EMBL" id="QEAS01000005">
    <property type="protein sequence ID" value="PWG81290.1"/>
    <property type="molecule type" value="Genomic_DNA"/>
</dbReference>
<evidence type="ECO:0000256" key="1">
    <source>
        <dbReference type="ARBA" id="ARBA00023015"/>
    </source>
</evidence>
<evidence type="ECO:0000256" key="3">
    <source>
        <dbReference type="ARBA" id="ARBA00023163"/>
    </source>
</evidence>
<dbReference type="PANTHER" id="PTHR47893">
    <property type="entry name" value="REGULATORY PROTEIN PCHR"/>
    <property type="match status" value="1"/>
</dbReference>
<dbReference type="InterPro" id="IPR009057">
    <property type="entry name" value="Homeodomain-like_sf"/>
</dbReference>
<feature type="domain" description="HTH araC/xylS-type" evidence="4">
    <location>
        <begin position="227"/>
        <end position="324"/>
    </location>
</feature>
<keyword evidence="6" id="KW-1185">Reference proteome</keyword>
<dbReference type="InterPro" id="IPR053142">
    <property type="entry name" value="PchR_regulatory_protein"/>
</dbReference>
<gene>
    <name evidence="5" type="ORF">DDR33_07915</name>
</gene>
<proteinExistence type="predicted"/>
<dbReference type="AlphaFoldDB" id="A0A2U2PIT6"/>
<dbReference type="PRINTS" id="PR00032">
    <property type="entry name" value="HTHARAC"/>
</dbReference>
<dbReference type="RefSeq" id="WP_109415232.1">
    <property type="nucleotide sequence ID" value="NZ_QEAS01000005.1"/>
</dbReference>
<name>A0A2U2PIT6_9SPHI</name>
<dbReference type="OrthoDB" id="799767at2"/>
<keyword evidence="2" id="KW-0238">DNA-binding</keyword>
<keyword evidence="3" id="KW-0804">Transcription</keyword>
<evidence type="ECO:0000259" key="4">
    <source>
        <dbReference type="PROSITE" id="PS01124"/>
    </source>
</evidence>
<dbReference type="Pfam" id="PF12833">
    <property type="entry name" value="HTH_18"/>
    <property type="match status" value="1"/>
</dbReference>
<evidence type="ECO:0000256" key="2">
    <source>
        <dbReference type="ARBA" id="ARBA00023125"/>
    </source>
</evidence>
<dbReference type="SUPFAM" id="SSF46689">
    <property type="entry name" value="Homeodomain-like"/>
    <property type="match status" value="2"/>
</dbReference>
<dbReference type="Proteomes" id="UP000245647">
    <property type="component" value="Unassembled WGS sequence"/>
</dbReference>
<protein>
    <submittedName>
        <fullName evidence="5">AraC family transcriptional regulator</fullName>
    </submittedName>
</protein>
<accession>A0A2U2PIT6</accession>
<dbReference type="Gene3D" id="1.10.10.60">
    <property type="entry name" value="Homeodomain-like"/>
    <property type="match status" value="2"/>
</dbReference>
<sequence>MIIKSKIVGLPEWLFIEDVPDKCAPNSPISEKRTGLQRTPVKMESYQISTGGMFLLHSDMSFDRPVKIHTEVKGETITSQFVFYRKISGSKQKDPGPGRSRHNVRYIPSSAEEYELQAGLEYSYFLMVLSKEFYFKLIDPASSLHEHFVQAIMEGRYTSFAKDDMVVTYEMQRVISDLKDTRRSGEARRIHTESKISELLLYQFEQLQDSKDKKEQLYPKEDVNKLLKARNILDEHYAEAPTQKELAAEVTMNEFKLRQLFKDYFSVTIHDYLTRVRMEKARNLLLDERKSIFEVAQLTGYNHQQNFSVAFKKYFGIAPSDLKM</sequence>
<evidence type="ECO:0000313" key="5">
    <source>
        <dbReference type="EMBL" id="PWG81290.1"/>
    </source>
</evidence>
<dbReference type="GO" id="GO:0003700">
    <property type="term" value="F:DNA-binding transcription factor activity"/>
    <property type="evidence" value="ECO:0007669"/>
    <property type="project" value="InterPro"/>
</dbReference>
<dbReference type="PROSITE" id="PS00041">
    <property type="entry name" value="HTH_ARAC_FAMILY_1"/>
    <property type="match status" value="1"/>
</dbReference>
<comment type="caution">
    <text evidence="5">The sequence shown here is derived from an EMBL/GenBank/DDBJ whole genome shotgun (WGS) entry which is preliminary data.</text>
</comment>
<dbReference type="PANTHER" id="PTHR47893:SF1">
    <property type="entry name" value="REGULATORY PROTEIN PCHR"/>
    <property type="match status" value="1"/>
</dbReference>
<dbReference type="GO" id="GO:0043565">
    <property type="term" value="F:sequence-specific DNA binding"/>
    <property type="evidence" value="ECO:0007669"/>
    <property type="project" value="InterPro"/>
</dbReference>
<organism evidence="5 6">
    <name type="scientific">Pararcticibacter amylolyticus</name>
    <dbReference type="NCBI Taxonomy" id="2173175"/>
    <lineage>
        <taxon>Bacteria</taxon>
        <taxon>Pseudomonadati</taxon>
        <taxon>Bacteroidota</taxon>
        <taxon>Sphingobacteriia</taxon>
        <taxon>Sphingobacteriales</taxon>
        <taxon>Sphingobacteriaceae</taxon>
        <taxon>Pararcticibacter</taxon>
    </lineage>
</organism>
<dbReference type="InterPro" id="IPR018060">
    <property type="entry name" value="HTH_AraC"/>
</dbReference>
<dbReference type="SMART" id="SM00342">
    <property type="entry name" value="HTH_ARAC"/>
    <property type="match status" value="1"/>
</dbReference>
<dbReference type="PROSITE" id="PS01124">
    <property type="entry name" value="HTH_ARAC_FAMILY_2"/>
    <property type="match status" value="1"/>
</dbReference>
<dbReference type="InterPro" id="IPR018062">
    <property type="entry name" value="HTH_AraC-typ_CS"/>
</dbReference>
<evidence type="ECO:0000313" key="6">
    <source>
        <dbReference type="Proteomes" id="UP000245647"/>
    </source>
</evidence>
<dbReference type="InterPro" id="IPR020449">
    <property type="entry name" value="Tscrpt_reg_AraC-type_HTH"/>
</dbReference>
<keyword evidence="1" id="KW-0805">Transcription regulation</keyword>